<accession>A0A2R3QIQ7</accession>
<evidence type="ECO:0000313" key="2">
    <source>
        <dbReference type="Proteomes" id="UP000238327"/>
    </source>
</evidence>
<dbReference type="AlphaFoldDB" id="A0A2R3QIQ7"/>
<protein>
    <submittedName>
        <fullName evidence="1">Uncharacterized protein</fullName>
    </submittedName>
</protein>
<sequence>MKAEQFTSEKIALAFPEMKNLSDESIERNPYIFESLSACEAVELIPAYMVYALKNLRSNPGSMVYLQLITTINNYSKCKNPGDTHAGLWFILSVHQKKAMLAFLGHLANNQPANIDAHELNKIIKRWQSVT</sequence>
<dbReference type="Proteomes" id="UP000238327">
    <property type="component" value="Chromosome"/>
</dbReference>
<dbReference type="RefSeq" id="WP_106736471.1">
    <property type="nucleotide sequence ID" value="NZ_CP027657.1"/>
</dbReference>
<name>A0A2R3QIQ7_ECTME</name>
<organism evidence="1 2">
    <name type="scientific">Ectopseudomonas mendocina</name>
    <name type="common">Pseudomonas mendocina</name>
    <dbReference type="NCBI Taxonomy" id="300"/>
    <lineage>
        <taxon>Bacteria</taxon>
        <taxon>Pseudomonadati</taxon>
        <taxon>Pseudomonadota</taxon>
        <taxon>Gammaproteobacteria</taxon>
        <taxon>Pseudomonadales</taxon>
        <taxon>Pseudomonadaceae</taxon>
        <taxon>Ectopseudomonas</taxon>
    </lineage>
</organism>
<proteinExistence type="predicted"/>
<gene>
    <name evidence="1" type="ORF">C7A17_02195</name>
</gene>
<reference evidence="1 2" key="1">
    <citation type="submission" date="2018-03" db="EMBL/GenBank/DDBJ databases">
        <title>Complete genome sequence and methylome analysis of Pseudomonas mendocina NEB 698.</title>
        <authorList>
            <person name="Morgan R.D."/>
        </authorList>
    </citation>
    <scope>NUCLEOTIDE SEQUENCE [LARGE SCALE GENOMIC DNA]</scope>
    <source>
        <strain evidence="1 2">NEB698</strain>
    </source>
</reference>
<dbReference type="EMBL" id="CP027657">
    <property type="protein sequence ID" value="AVO51624.1"/>
    <property type="molecule type" value="Genomic_DNA"/>
</dbReference>
<evidence type="ECO:0000313" key="1">
    <source>
        <dbReference type="EMBL" id="AVO51624.1"/>
    </source>
</evidence>